<dbReference type="SUPFAM" id="SSF144284">
    <property type="entry name" value="Sec2 N-terminal region"/>
    <property type="match status" value="1"/>
</dbReference>
<evidence type="ECO:0000256" key="1">
    <source>
        <dbReference type="ARBA" id="ARBA00023054"/>
    </source>
</evidence>
<dbReference type="InterPro" id="IPR009449">
    <property type="entry name" value="Sec2_N"/>
</dbReference>
<dbReference type="FunCoup" id="G0V582">
    <property type="interactions" value="237"/>
</dbReference>
<dbReference type="GeneID" id="96900107"/>
<feature type="compositionally biased region" description="Basic and acidic residues" evidence="3">
    <location>
        <begin position="574"/>
        <end position="595"/>
    </location>
</feature>
<dbReference type="STRING" id="1064592.G0V582"/>
<dbReference type="GO" id="GO:0005934">
    <property type="term" value="C:cellular bud tip"/>
    <property type="evidence" value="ECO:0007669"/>
    <property type="project" value="EnsemblFungi"/>
</dbReference>
<dbReference type="PANTHER" id="PTHR14430">
    <property type="entry name" value="RABIN3-RELATED"/>
    <property type="match status" value="1"/>
</dbReference>
<reference key="2">
    <citation type="submission" date="2011-08" db="EMBL/GenBank/DDBJ databases">
        <title>Genome sequence of Naumovozyma castellii.</title>
        <authorList>
            <person name="Gordon J.L."/>
            <person name="Armisen D."/>
            <person name="Proux-Wera E."/>
            <person name="OhEigeartaigh S.S."/>
            <person name="Byrne K.P."/>
            <person name="Wolfe K.H."/>
        </authorList>
    </citation>
    <scope>NUCLEOTIDE SEQUENCE</scope>
    <source>
        <strain>Type strain:CBS 4309</strain>
    </source>
</reference>
<dbReference type="GO" id="GO:0005935">
    <property type="term" value="C:cellular bud neck"/>
    <property type="evidence" value="ECO:0007669"/>
    <property type="project" value="EnsemblFungi"/>
</dbReference>
<feature type="domain" description="GDP/GTP exchange factor Sec2 N-terminal" evidence="4">
    <location>
        <begin position="29"/>
        <end position="162"/>
    </location>
</feature>
<dbReference type="Gene3D" id="6.10.140.910">
    <property type="match status" value="1"/>
</dbReference>
<feature type="coiled-coil region" evidence="2">
    <location>
        <begin position="53"/>
        <end position="172"/>
    </location>
</feature>
<dbReference type="GO" id="GO:0005085">
    <property type="term" value="F:guanyl-nucleotide exchange factor activity"/>
    <property type="evidence" value="ECO:0007669"/>
    <property type="project" value="EnsemblFungi"/>
</dbReference>
<dbReference type="Proteomes" id="UP000001640">
    <property type="component" value="Chromosome 1"/>
</dbReference>
<dbReference type="GO" id="GO:0006914">
    <property type="term" value="P:autophagy"/>
    <property type="evidence" value="ECO:0007669"/>
    <property type="project" value="EnsemblFungi"/>
</dbReference>
<dbReference type="KEGG" id="ncs:NCAS_0A00580"/>
<evidence type="ECO:0000256" key="3">
    <source>
        <dbReference type="SAM" id="MobiDB-lite"/>
    </source>
</evidence>
<feature type="compositionally biased region" description="Low complexity" evidence="3">
    <location>
        <begin position="561"/>
        <end position="572"/>
    </location>
</feature>
<name>G0V582_NAUCA</name>
<dbReference type="eggNOG" id="KOG4324">
    <property type="taxonomic scope" value="Eukaryota"/>
</dbReference>
<dbReference type="GO" id="GO:0051286">
    <property type="term" value="C:cell tip"/>
    <property type="evidence" value="ECO:0007669"/>
    <property type="project" value="TreeGrafter"/>
</dbReference>
<keyword evidence="6" id="KW-1185">Reference proteome</keyword>
<evidence type="ECO:0000259" key="4">
    <source>
        <dbReference type="Pfam" id="PF06428"/>
    </source>
</evidence>
<dbReference type="HOGENOM" id="CLU_018015_0_0_1"/>
<accession>G0V582</accession>
<dbReference type="InParanoid" id="G0V582"/>
<dbReference type="AlphaFoldDB" id="G0V582"/>
<dbReference type="GO" id="GO:0042802">
    <property type="term" value="F:identical protein binding"/>
    <property type="evidence" value="ECO:0007669"/>
    <property type="project" value="EnsemblFungi"/>
</dbReference>
<dbReference type="Pfam" id="PF25555">
    <property type="entry name" value="RAB3A-like_C"/>
    <property type="match status" value="1"/>
</dbReference>
<dbReference type="PANTHER" id="PTHR14430:SF0">
    <property type="entry name" value="SEC2P DOMAIN-CONTAINING PROTEIN"/>
    <property type="match status" value="1"/>
</dbReference>
<dbReference type="GO" id="GO:0070319">
    <property type="term" value="C:Golgi to plasma membrane transport vesicle"/>
    <property type="evidence" value="ECO:0007669"/>
    <property type="project" value="TreeGrafter"/>
</dbReference>
<organism evidence="5 6">
    <name type="scientific">Naumovozyma castellii</name>
    <name type="common">Yeast</name>
    <name type="synonym">Saccharomyces castellii</name>
    <dbReference type="NCBI Taxonomy" id="27288"/>
    <lineage>
        <taxon>Eukaryota</taxon>
        <taxon>Fungi</taxon>
        <taxon>Dikarya</taxon>
        <taxon>Ascomycota</taxon>
        <taxon>Saccharomycotina</taxon>
        <taxon>Saccharomycetes</taxon>
        <taxon>Saccharomycetales</taxon>
        <taxon>Saccharomycetaceae</taxon>
        <taxon>Naumovozyma</taxon>
    </lineage>
</organism>
<dbReference type="EMBL" id="HE576752">
    <property type="protein sequence ID" value="CCC66618.1"/>
    <property type="molecule type" value="Genomic_DNA"/>
</dbReference>
<dbReference type="GO" id="GO:0006887">
    <property type="term" value="P:exocytosis"/>
    <property type="evidence" value="ECO:0007669"/>
    <property type="project" value="EnsemblFungi"/>
</dbReference>
<evidence type="ECO:0000313" key="5">
    <source>
        <dbReference type="EMBL" id="CCC66618.1"/>
    </source>
</evidence>
<dbReference type="OMA" id="WSKLGFW"/>
<sequence length="689" mass="77292">MSEQSEESKRISQQVTALSTQLIESIDKQSKLEEKLNHANKIIASQQPSLDKYSNLKVEFEKLKISSEDQQKELDNFKVKIRRERELRENAEQEVEKLSKEVEDLTATLFDEANNMVADARKDKYTVEVLNTKLVEQLHEKDNLLETLNLQLKNLKKVLQTVEDENNSLIGNNRYSIIQPDSATTSSSTTSLEKITTTVSSYSQNISNMANGIIYSPIISSIRYDLPLYEEFLKFIAVIPHCRTIKDTSSDSKLIRRLVNDEINPVLKLDNASGLGWIVRKTILSTMMEGLVVVEPLSGVNETFQMGNSTQPPNAEASNKNESQSSMPKLFKFPLTSPPIALHEPCSFCGESRDDIIEHARMYVLKTQNKQEDGTIMVTNTFPLCHWCLFKVRQTCEIFAFLRSLKTGVWNLEKVTMKSISSKDSSRFSVVTSAIRQTKTEDRRSKRMSFIGGLTKNSSAINTAQVESTTSMEITGLPTTNIQRAWIQLCKLRSILHWAHVGIWSIDDSITSKIGPEIKDPDDKLEPASIEANIKITKKQIEKDVESIISENNQGESFDFESSASTSGATEASSEEKSIAGESETKVHASQDNSEHQSANALEQETKNNFEEVTKKDIEQESESERKPKEAGDETLTHEPNSISPKIEEENKEDTASSKASNEDDENGTAASSINETDDVLDNYTDAND</sequence>
<keyword evidence="1 2" id="KW-0175">Coiled coil</keyword>
<proteinExistence type="predicted"/>
<gene>
    <name evidence="5" type="primary">NCAS0A00580</name>
    <name evidence="5" type="ordered locus">NCAS_0A00580</name>
</gene>
<dbReference type="OrthoDB" id="1748564at2759"/>
<evidence type="ECO:0000313" key="6">
    <source>
        <dbReference type="Proteomes" id="UP000001640"/>
    </source>
</evidence>
<dbReference type="CDD" id="cd21044">
    <property type="entry name" value="Rab11BD_RAB3IP_like"/>
    <property type="match status" value="1"/>
</dbReference>
<dbReference type="GO" id="GO:0070273">
    <property type="term" value="F:phosphatidylinositol-4-phosphate binding"/>
    <property type="evidence" value="ECO:0007669"/>
    <property type="project" value="EnsemblFungi"/>
</dbReference>
<feature type="compositionally biased region" description="Basic and acidic residues" evidence="3">
    <location>
        <begin position="646"/>
        <end position="656"/>
    </location>
</feature>
<protein>
    <recommendedName>
        <fullName evidence="4">GDP/GTP exchange factor Sec2 N-terminal domain-containing protein</fullName>
    </recommendedName>
</protein>
<dbReference type="Pfam" id="PF06428">
    <property type="entry name" value="Sec2p"/>
    <property type="match status" value="1"/>
</dbReference>
<dbReference type="GO" id="GO:0005829">
    <property type="term" value="C:cytosol"/>
    <property type="evidence" value="ECO:0007669"/>
    <property type="project" value="EnsemblFungi"/>
</dbReference>
<dbReference type="GO" id="GO:0032120">
    <property type="term" value="P:ascospore-type prospore membrane formation"/>
    <property type="evidence" value="ECO:0007669"/>
    <property type="project" value="EnsemblFungi"/>
</dbReference>
<dbReference type="RefSeq" id="XP_003673009.1">
    <property type="nucleotide sequence ID" value="XM_003672961.1"/>
</dbReference>
<feature type="compositionally biased region" description="Basic and acidic residues" evidence="3">
    <location>
        <begin position="604"/>
        <end position="637"/>
    </location>
</feature>
<dbReference type="InterPro" id="IPR040351">
    <property type="entry name" value="RAB3IL/RAB3IP/Sec2"/>
</dbReference>
<reference evidence="5 6" key="1">
    <citation type="journal article" date="2011" name="Proc. Natl. Acad. Sci. U.S.A.">
        <title>Evolutionary erosion of yeast sex chromosomes by mating-type switching accidents.</title>
        <authorList>
            <person name="Gordon J.L."/>
            <person name="Armisen D."/>
            <person name="Proux-Wera E."/>
            <person name="Oheigeartaigh S.S."/>
            <person name="Byrne K.P."/>
            <person name="Wolfe K.H."/>
        </authorList>
    </citation>
    <scope>NUCLEOTIDE SEQUENCE [LARGE SCALE GENOMIC DNA]</scope>
    <source>
        <strain evidence="6">ATCC 76901 / BCRC 22586 / CBS 4309 / NBRC 1992 / NRRL Y-12630</strain>
    </source>
</reference>
<feature type="region of interest" description="Disordered" evidence="3">
    <location>
        <begin position="552"/>
        <end position="689"/>
    </location>
</feature>
<evidence type="ECO:0000256" key="2">
    <source>
        <dbReference type="SAM" id="Coils"/>
    </source>
</evidence>